<dbReference type="GO" id="GO:0016757">
    <property type="term" value="F:glycosyltransferase activity"/>
    <property type="evidence" value="ECO:0007669"/>
    <property type="project" value="UniProtKB-KW"/>
</dbReference>
<evidence type="ECO:0000313" key="7">
    <source>
        <dbReference type="Proteomes" id="UP000005824"/>
    </source>
</evidence>
<dbReference type="Pfam" id="PF00534">
    <property type="entry name" value="Glycos_transf_1"/>
    <property type="match status" value="1"/>
</dbReference>
<protein>
    <submittedName>
        <fullName evidence="6">Glycosyl transferase group 1</fullName>
    </submittedName>
</protein>
<dbReference type="PANTHER" id="PTHR12526:SF640">
    <property type="entry name" value="COLANIC ACID BIOSYNTHESIS GLYCOSYLTRANSFERASE WCAL-RELATED"/>
    <property type="match status" value="1"/>
</dbReference>
<organism evidence="6 7">
    <name type="scientific">Chthoniobacter flavus Ellin428</name>
    <dbReference type="NCBI Taxonomy" id="497964"/>
    <lineage>
        <taxon>Bacteria</taxon>
        <taxon>Pseudomonadati</taxon>
        <taxon>Verrucomicrobiota</taxon>
        <taxon>Spartobacteria</taxon>
        <taxon>Chthoniobacterales</taxon>
        <taxon>Chthoniobacteraceae</taxon>
        <taxon>Chthoniobacter</taxon>
    </lineage>
</organism>
<dbReference type="Pfam" id="PF13439">
    <property type="entry name" value="Glyco_transf_4"/>
    <property type="match status" value="1"/>
</dbReference>
<dbReference type="InterPro" id="IPR001296">
    <property type="entry name" value="Glyco_trans_1"/>
</dbReference>
<keyword evidence="3 6" id="KW-0808">Transferase</keyword>
<keyword evidence="2" id="KW-0328">Glycosyltransferase</keyword>
<dbReference type="STRING" id="497964.CfE428DRAFT_3090"/>
<sequence>MTRPLAIFTPQIGTFSETFIRRHIERLLPEGVVVVTQTTKQPFAGNWSVNCPTLVLDQLATGRPQRWLHGLGSKLGWIKTSLQSASVAEFLKEHRVHTMLVEYLDHALCWLRLARELDIRLFAHAHGYDVSAYLQDSNWRSRYPRLNECAGVITMSRLSKQALHAVGIGEDKIHVVPYGVDVPAEFPRREENSQVVRCIAVGVTAQKAPILTLDAFRRAAEQHPGLHFDFIGRGDLFPAMQQFVRAFGLEQRVTLHGAKHHSEVLKHMGRADLFLQHSMVDPAGATEGLPVAILEAMAAGLPVVSTLHAGIPEAVAEGETGYLVREGDSRAMGERIAQLAFDCDLRRRMSQAAWQRARDHFGSEKQRASLLQIMNLSPAAEKNVALD</sequence>
<reference evidence="6 7" key="1">
    <citation type="journal article" date="2011" name="J. Bacteriol.">
        <title>Genome sequence of Chthoniobacter flavus Ellin428, an aerobic heterotrophic soil bacterium.</title>
        <authorList>
            <person name="Kant R."/>
            <person name="van Passel M.W."/>
            <person name="Palva A."/>
            <person name="Lucas S."/>
            <person name="Lapidus A."/>
            <person name="Glavina Del Rio T."/>
            <person name="Dalin E."/>
            <person name="Tice H."/>
            <person name="Bruce D."/>
            <person name="Goodwin L."/>
            <person name="Pitluck S."/>
            <person name="Larimer F.W."/>
            <person name="Land M.L."/>
            <person name="Hauser L."/>
            <person name="Sangwan P."/>
            <person name="de Vos W.M."/>
            <person name="Janssen P.H."/>
            <person name="Smidt H."/>
        </authorList>
    </citation>
    <scope>NUCLEOTIDE SEQUENCE [LARGE SCALE GENOMIC DNA]</scope>
    <source>
        <strain evidence="6 7">Ellin428</strain>
    </source>
</reference>
<dbReference type="RefSeq" id="WP_006980415.1">
    <property type="nucleotide sequence ID" value="NZ_ABVL01000008.1"/>
</dbReference>
<comment type="caution">
    <text evidence="6">The sequence shown here is derived from an EMBL/GenBank/DDBJ whole genome shotgun (WGS) entry which is preliminary data.</text>
</comment>
<evidence type="ECO:0000259" key="4">
    <source>
        <dbReference type="Pfam" id="PF00534"/>
    </source>
</evidence>
<comment type="similarity">
    <text evidence="1">Belongs to the glycosyltransferase group 1 family. Glycosyltransferase 4 subfamily.</text>
</comment>
<dbReference type="Gene3D" id="3.40.50.2000">
    <property type="entry name" value="Glycogen Phosphorylase B"/>
    <property type="match status" value="2"/>
</dbReference>
<dbReference type="EMBL" id="ABVL01000008">
    <property type="protein sequence ID" value="EDY19405.1"/>
    <property type="molecule type" value="Genomic_DNA"/>
</dbReference>
<dbReference type="AlphaFoldDB" id="B4D2G5"/>
<evidence type="ECO:0000313" key="6">
    <source>
        <dbReference type="EMBL" id="EDY19405.1"/>
    </source>
</evidence>
<keyword evidence="7" id="KW-1185">Reference proteome</keyword>
<evidence type="ECO:0000259" key="5">
    <source>
        <dbReference type="Pfam" id="PF13439"/>
    </source>
</evidence>
<feature type="domain" description="Glycosyltransferase subfamily 4-like N-terminal" evidence="5">
    <location>
        <begin position="33"/>
        <end position="182"/>
    </location>
</feature>
<accession>B4D2G5</accession>
<feature type="domain" description="Glycosyl transferase family 1" evidence="4">
    <location>
        <begin position="205"/>
        <end position="353"/>
    </location>
</feature>
<evidence type="ECO:0000256" key="3">
    <source>
        <dbReference type="ARBA" id="ARBA00022679"/>
    </source>
</evidence>
<proteinExistence type="inferred from homology"/>
<dbReference type="InParanoid" id="B4D2G5"/>
<dbReference type="Proteomes" id="UP000005824">
    <property type="component" value="Unassembled WGS sequence"/>
</dbReference>
<gene>
    <name evidence="6" type="ORF">CfE428DRAFT_3090</name>
</gene>
<dbReference type="PANTHER" id="PTHR12526">
    <property type="entry name" value="GLYCOSYLTRANSFERASE"/>
    <property type="match status" value="1"/>
</dbReference>
<evidence type="ECO:0000256" key="1">
    <source>
        <dbReference type="ARBA" id="ARBA00009481"/>
    </source>
</evidence>
<dbReference type="eggNOG" id="COG0438">
    <property type="taxonomic scope" value="Bacteria"/>
</dbReference>
<dbReference type="SUPFAM" id="SSF53756">
    <property type="entry name" value="UDP-Glycosyltransferase/glycogen phosphorylase"/>
    <property type="match status" value="1"/>
</dbReference>
<evidence type="ECO:0000256" key="2">
    <source>
        <dbReference type="ARBA" id="ARBA00022676"/>
    </source>
</evidence>
<name>B4D2G5_9BACT</name>
<dbReference type="InterPro" id="IPR028098">
    <property type="entry name" value="Glyco_trans_4-like_N"/>
</dbReference>